<dbReference type="Proteomes" id="UP000215027">
    <property type="component" value="Chromosome II"/>
</dbReference>
<keyword evidence="1" id="KW-1277">Toxin-antitoxin system</keyword>
<comment type="similarity">
    <text evidence="2">Belongs to the RelE toxin family. YafQ subfamily.</text>
</comment>
<evidence type="ECO:0000313" key="4">
    <source>
        <dbReference type="EMBL" id="CUS05763.1"/>
    </source>
</evidence>
<gene>
    <name evidence="4" type="primary">yafQ</name>
    <name evidence="4" type="ORF">CFX0092_B0229</name>
</gene>
<dbReference type="AlphaFoldDB" id="A0A170PJN3"/>
<dbReference type="PIRSF" id="PIRSF006156">
    <property type="entry name" value="YafQ"/>
    <property type="match status" value="1"/>
</dbReference>
<evidence type="ECO:0000256" key="1">
    <source>
        <dbReference type="ARBA" id="ARBA00022649"/>
    </source>
</evidence>
<dbReference type="InterPro" id="IPR035093">
    <property type="entry name" value="RelE/ParE_toxin_dom_sf"/>
</dbReference>
<accession>A0A170PJN3</accession>
<evidence type="ECO:0000256" key="3">
    <source>
        <dbReference type="PIRSR" id="PIRSR006156-1"/>
    </source>
</evidence>
<name>A0A170PJN3_9CHLR</name>
<evidence type="ECO:0000256" key="2">
    <source>
        <dbReference type="ARBA" id="ARBA00061366"/>
    </source>
</evidence>
<dbReference type="GO" id="GO:0004521">
    <property type="term" value="F:RNA endonuclease activity"/>
    <property type="evidence" value="ECO:0007669"/>
    <property type="project" value="TreeGrafter"/>
</dbReference>
<dbReference type="Gene3D" id="3.30.2310.20">
    <property type="entry name" value="RelE-like"/>
    <property type="match status" value="1"/>
</dbReference>
<dbReference type="NCBIfam" id="TIGR00053">
    <property type="entry name" value="YafQ family addiction module toxin"/>
    <property type="match status" value="1"/>
</dbReference>
<dbReference type="GO" id="GO:0006402">
    <property type="term" value="P:mRNA catabolic process"/>
    <property type="evidence" value="ECO:0007669"/>
    <property type="project" value="TreeGrafter"/>
</dbReference>
<dbReference type="PANTHER" id="PTHR40588">
    <property type="entry name" value="MRNA INTERFERASE TOXIN YAFQ"/>
    <property type="match status" value="1"/>
</dbReference>
<dbReference type="InterPro" id="IPR004386">
    <property type="entry name" value="Toxin_YafQ-like"/>
</dbReference>
<dbReference type="GO" id="GO:0006415">
    <property type="term" value="P:translational termination"/>
    <property type="evidence" value="ECO:0007669"/>
    <property type="project" value="TreeGrafter"/>
</dbReference>
<dbReference type="NCBIfam" id="TIGR02385">
    <property type="entry name" value="RelE_StbE"/>
    <property type="match status" value="1"/>
</dbReference>
<dbReference type="PANTHER" id="PTHR40588:SF1">
    <property type="entry name" value="MRNA INTERFERASE TOXIN YAFQ"/>
    <property type="match status" value="1"/>
</dbReference>
<evidence type="ECO:0000313" key="5">
    <source>
        <dbReference type="Proteomes" id="UP000215027"/>
    </source>
</evidence>
<protein>
    <submittedName>
        <fullName evidence="4">Toxin of the YafQ-DinJ toxin-antitoxin system</fullName>
    </submittedName>
</protein>
<feature type="active site" description="Proton donor" evidence="3">
    <location>
        <position position="84"/>
    </location>
</feature>
<dbReference type="RefSeq" id="WP_095045132.1">
    <property type="nucleotide sequence ID" value="NZ_LN890656.1"/>
</dbReference>
<dbReference type="SUPFAM" id="SSF143011">
    <property type="entry name" value="RelE-like"/>
    <property type="match status" value="1"/>
</dbReference>
<dbReference type="FunFam" id="3.30.2310.20:FF:000003">
    <property type="entry name" value="Type II toxin-antitoxin system YafQ family toxin"/>
    <property type="match status" value="1"/>
</dbReference>
<dbReference type="Pfam" id="PF15738">
    <property type="entry name" value="YafQ_toxin"/>
    <property type="match status" value="1"/>
</dbReference>
<organism evidence="4 5">
    <name type="scientific">Candidatus Promineifilum breve</name>
    <dbReference type="NCBI Taxonomy" id="1806508"/>
    <lineage>
        <taxon>Bacteria</taxon>
        <taxon>Bacillati</taxon>
        <taxon>Chloroflexota</taxon>
        <taxon>Ardenticatenia</taxon>
        <taxon>Candidatus Promineifilales</taxon>
        <taxon>Candidatus Promineifilaceae</taxon>
        <taxon>Candidatus Promineifilum</taxon>
    </lineage>
</organism>
<dbReference type="EMBL" id="LN890656">
    <property type="protein sequence ID" value="CUS05763.1"/>
    <property type="molecule type" value="Genomic_DNA"/>
</dbReference>
<keyword evidence="5" id="KW-1185">Reference proteome</keyword>
<sequence length="88" mass="10495">MRTIRYTAQFKKDFKLAQRRGRNIKLFKEILTALANDQPLDVRYRDHALMGRYSGTRECHVQPDWLLIYRLTEEEVTLVRLGSHADLF</sequence>
<reference evidence="4" key="1">
    <citation type="submission" date="2016-01" db="EMBL/GenBank/DDBJ databases">
        <authorList>
            <person name="Mcilroy J.S."/>
            <person name="Karst M S."/>
            <person name="Albertsen M."/>
        </authorList>
    </citation>
    <scope>NUCLEOTIDE SEQUENCE</scope>
    <source>
        <strain evidence="4">Cfx-K</strain>
    </source>
</reference>
<proteinExistence type="inferred from homology"/>
<dbReference type="KEGG" id="pbf:CFX0092_B0229"/>
<dbReference type="OrthoDB" id="7030467at2"/>
<dbReference type="InterPro" id="IPR007712">
    <property type="entry name" value="RelE/ParE_toxin"/>
</dbReference>